<proteinExistence type="predicted"/>
<sequence>MLAPTRVHGSRVPASTRAELRAIMRLLPLLRAYEMLQIEGGVVDVVHQARAVAAVDHPVVVGAICPPDQGLLIRAGIHRDVEHVFALAPFALVVADALRRIGRARKLSGTPGLVVVAAVFERPVLKNRLFCSSFWIFGTMTKCRGGRPRPWHGGSGSTKRAPRRPRNRPAPRSTRRRRRRPQGAVPRRGPPTFASAWWL</sequence>
<feature type="compositionally biased region" description="Basic residues" evidence="1">
    <location>
        <begin position="160"/>
        <end position="181"/>
    </location>
</feature>
<comment type="caution">
    <text evidence="2">The sequence shown here is derived from an EMBL/GenBank/DDBJ whole genome shotgun (WGS) entry which is preliminary data.</text>
</comment>
<dbReference type="EMBL" id="CAJNNW010036557">
    <property type="protein sequence ID" value="CAE8735531.1"/>
    <property type="molecule type" value="Genomic_DNA"/>
</dbReference>
<dbReference type="AlphaFoldDB" id="A0A813LEJ7"/>
<reference evidence="2" key="1">
    <citation type="submission" date="2021-02" db="EMBL/GenBank/DDBJ databases">
        <authorList>
            <person name="Dougan E. K."/>
            <person name="Rhodes N."/>
            <person name="Thang M."/>
            <person name="Chan C."/>
        </authorList>
    </citation>
    <scope>NUCLEOTIDE SEQUENCE</scope>
</reference>
<evidence type="ECO:0000313" key="2">
    <source>
        <dbReference type="EMBL" id="CAE8725328.1"/>
    </source>
</evidence>
<name>A0A813LEJ7_POLGL</name>
<protein>
    <submittedName>
        <fullName evidence="2">Uncharacterized protein</fullName>
    </submittedName>
</protein>
<evidence type="ECO:0000313" key="4">
    <source>
        <dbReference type="Proteomes" id="UP000626109"/>
    </source>
</evidence>
<organism evidence="2 4">
    <name type="scientific">Polarella glacialis</name>
    <name type="common">Dinoflagellate</name>
    <dbReference type="NCBI Taxonomy" id="89957"/>
    <lineage>
        <taxon>Eukaryota</taxon>
        <taxon>Sar</taxon>
        <taxon>Alveolata</taxon>
        <taxon>Dinophyceae</taxon>
        <taxon>Suessiales</taxon>
        <taxon>Suessiaceae</taxon>
        <taxon>Polarella</taxon>
    </lineage>
</organism>
<accession>A0A813LEJ7</accession>
<dbReference type="Proteomes" id="UP000626109">
    <property type="component" value="Unassembled WGS sequence"/>
</dbReference>
<evidence type="ECO:0000256" key="1">
    <source>
        <dbReference type="SAM" id="MobiDB-lite"/>
    </source>
</evidence>
<feature type="region of interest" description="Disordered" evidence="1">
    <location>
        <begin position="146"/>
        <end position="199"/>
    </location>
</feature>
<gene>
    <name evidence="2" type="ORF">PGLA2088_LOCUS44078</name>
    <name evidence="3" type="ORF">PGLA2088_LOCUS47886</name>
</gene>
<feature type="compositionally biased region" description="Low complexity" evidence="1">
    <location>
        <begin position="182"/>
        <end position="191"/>
    </location>
</feature>
<dbReference type="EMBL" id="CAJNNW010035051">
    <property type="protein sequence ID" value="CAE8725328.1"/>
    <property type="molecule type" value="Genomic_DNA"/>
</dbReference>
<evidence type="ECO:0000313" key="3">
    <source>
        <dbReference type="EMBL" id="CAE8735531.1"/>
    </source>
</evidence>